<protein>
    <submittedName>
        <fullName evidence="1">Uncharacterized protein</fullName>
    </submittedName>
</protein>
<comment type="caution">
    <text evidence="1">The sequence shown here is derived from an EMBL/GenBank/DDBJ whole genome shotgun (WGS) entry which is preliminary data.</text>
</comment>
<dbReference type="AlphaFoldDB" id="A0A9X7PIE2"/>
<organism evidence="1 2">
    <name type="scientific">Streptosporangium nondiastaticum</name>
    <dbReference type="NCBI Taxonomy" id="35764"/>
    <lineage>
        <taxon>Bacteria</taxon>
        <taxon>Bacillati</taxon>
        <taxon>Actinomycetota</taxon>
        <taxon>Actinomycetes</taxon>
        <taxon>Streptosporangiales</taxon>
        <taxon>Streptosporangiaceae</taxon>
        <taxon>Streptosporangium</taxon>
    </lineage>
</organism>
<dbReference type="OrthoDB" id="5196941at2"/>
<gene>
    <name evidence="1" type="ORF">B7P34_09510</name>
</gene>
<name>A0A9X7PIE2_9ACTN</name>
<accession>A0A9X7PIE2</accession>
<evidence type="ECO:0000313" key="1">
    <source>
        <dbReference type="EMBL" id="PSJ29003.1"/>
    </source>
</evidence>
<reference evidence="1 2" key="1">
    <citation type="submission" date="2018-03" db="EMBL/GenBank/DDBJ databases">
        <title>Chitinolytic properties of Streptosporangium nondiastaticum TBG75A20.</title>
        <authorList>
            <person name="Gayathri V."/>
            <person name="Shiburaj S."/>
        </authorList>
    </citation>
    <scope>NUCLEOTIDE SEQUENCE [LARGE SCALE GENOMIC DNA]</scope>
    <source>
        <strain evidence="1 2">TBG75A20</strain>
    </source>
</reference>
<sequence>MDVTDPACDRQAAYEALRAAGVHDRLYRIEGVHEPAEPLPDFHFLRLHDGMWETGLYERGQYAVTARFPRHEEAAACRHLLSELMPDGRG</sequence>
<proteinExistence type="predicted"/>
<evidence type="ECO:0000313" key="2">
    <source>
        <dbReference type="Proteomes" id="UP000242427"/>
    </source>
</evidence>
<keyword evidence="2" id="KW-1185">Reference proteome</keyword>
<dbReference type="Proteomes" id="UP000242427">
    <property type="component" value="Unassembled WGS sequence"/>
</dbReference>
<dbReference type="RefSeq" id="WP_106675382.1">
    <property type="nucleotide sequence ID" value="NZ_PXWG01000015.1"/>
</dbReference>
<dbReference type="EMBL" id="PXWG01000015">
    <property type="protein sequence ID" value="PSJ29003.1"/>
    <property type="molecule type" value="Genomic_DNA"/>
</dbReference>